<gene>
    <name evidence="2" type="ORF">NYP84_04210</name>
</gene>
<dbReference type="EMBL" id="CP103445">
    <property type="protein sequence ID" value="UWS34389.1"/>
    <property type="molecule type" value="Genomic_DNA"/>
</dbReference>
<reference evidence="2" key="1">
    <citation type="submission" date="2022-07" db="EMBL/GenBank/DDBJ databases">
        <title>Genetic diversity of Erwinia pyrifoliae.</title>
        <authorList>
            <person name="Park D.S."/>
            <person name="Ham H."/>
        </authorList>
    </citation>
    <scope>NUCLEOTIDE SEQUENCE</scope>
    <source>
        <strain evidence="2">CP201486</strain>
    </source>
</reference>
<protein>
    <submittedName>
        <fullName evidence="2">Uncharacterized protein</fullName>
    </submittedName>
</protein>
<dbReference type="Gene3D" id="3.90.176.10">
    <property type="entry name" value="Toxin ADP-ribosyltransferase, Chain A, domain 1"/>
    <property type="match status" value="1"/>
</dbReference>
<name>A0ABY5XAN7_ERWPY</name>
<organism evidence="2 3">
    <name type="scientific">Erwinia pyrifoliae</name>
    <dbReference type="NCBI Taxonomy" id="79967"/>
    <lineage>
        <taxon>Bacteria</taxon>
        <taxon>Pseudomonadati</taxon>
        <taxon>Pseudomonadota</taxon>
        <taxon>Gammaproteobacteria</taxon>
        <taxon>Enterobacterales</taxon>
        <taxon>Erwiniaceae</taxon>
        <taxon>Erwinia</taxon>
    </lineage>
</organism>
<accession>A0ABY5XAN7</accession>
<dbReference type="RefSeq" id="WP_259826134.1">
    <property type="nucleotide sequence ID" value="NZ_CP103445.1"/>
</dbReference>
<sequence length="1680" mass="187846">MKEKISQSAKKKVINSHIQINMPPLNPTAGSSSAHKTPESPYRSNLEEQDIWFDATGYVEMDETFFDACACDSHHAAPVSAGDASASRIPFTEDLRRALIEFVLTIRDCAESHFFFACIRLILPDVPSVLVAAVKSLYDAFTGQGNMGKAALYASAVASEYLHDKTDIVTQLAAFIWDTFDGWTHGTFLQQFLGGKESRISTCVCNLLAITAIVIGRRMKNEGAPQRGWLKVPTFVAHIFIHVNFYMSVIKNMASRLPPSGETSQISELLEKMPAFEVDTSLEMTEDVCDAAFSCLPLSPRITAYSSNSTAIPEACSRGAVHNKPISAPGQSDVFTIPDQIHFRAVEKLRQKSELSAVAYCVSRKTETRQQTNGKVVTDTHINTKCDATVYPESLRKPAENTHVHTEKPETQVFSPATSRSGGEALLPLVMTAAALPNLYVQSVKSKTVIAATGMAGLTGITMVGKLLWDKLPAHNAEEKPVNRIDNIENSPLKTRKENIRIKKILVNEGLLKKGEVVNKEKLLSAMAEYLFGNKNGIAGSADKIQKLARKILSADELYGGGNGDQLFTTQAKSVLRSWVFNNVMGMSPVEYIINNIKVGAYPGYYTISSIHHLLSMEKLLKEQHLHLREIPLSQWGELNAMWYSFLTEEMPFLKFTDEPIKKLELKDHSFSHLYSGSRFLTLSSFNNYTAEEAMSTGEKMWELAVSEGVTIDNLACYRAPALFFTQSSLSAKRMQESNDDIDAINYYIQYRKEVREVQKDIKEKYNKYLFAAKAWLRKGKLADVIIAQCPALSAALPDLAEDISTPEQKRENAKYFAKQNYLNEIVKPCESAPESLSNEYRRLTADVSDSFREIDKYLIISAISSLPENESSFIQLPDASIHLATAYIQMREPGSTFVTHKHFVDRTDLFAVKQEVEERIYALKAERNNDNGYKLFRVDRDVKQYISGGIFGETFDDYKITWDKVEDSQDIANFAVKITEQALTGNDSHINTITRSLSKKHHDDLYNALYEAGNDKSDIQKIWGVVKHLIPFYDCVEDIVNNNLQQAVPTCLMDAVAFIPVFGEAASLSGKFGMGFAKALRSGAVIAGREGIQVAGRNLLREVSLPTTAELTSLGKNALRAADPGFELMTGISRKFGNIIVKLLSADKEMAGLTKSIISAGILEKLPWPPSDEIVMGIIPKTQLSLPVKAIGRQADRNIYVQMNPETGALFGKKYFKEGSDKLINCITRKKGGGIHDNKVTGRVEWRLFNFKKLNKYEITPHRSGLYTTLDLQGEDTGELFLLYKRKGFSITELSQGEYYMMQGVRSRLIIKKEQLSGDFIVVNKNKNKNIENFKYLDDTWCSSRAGGRKLLVNPDVTCIGIPEVGGETINYRINVQLDGYEKSHEFDVRYRGLYGMDTSTRLDVKNKIDDALFYENNRMHLKQEYIDASAYESIFSDKDINISRGELVFSDHSDAGVVSHPALTKNEKLAVRRWTAVDDDLDEVFSDGMKDTTKMGMNPMNYDLNKKLATAEKLNEDERNMVRLFDSALNKIPSQKGDFIRVSEYTDFTTPWDSDLKPGDIVTNYPCYMSVSSDFTYINQETQAISDAVANVYLVLENTYSSKPLLKGSATFSDELESVFKRNSAFKIKQIAIADDVTSGSHALEVKKRIVVTLVEVDLPLSKIAKNIHTGKTVNVLM</sequence>
<dbReference type="Proteomes" id="UP001058553">
    <property type="component" value="Chromosome"/>
</dbReference>
<proteinExistence type="predicted"/>
<evidence type="ECO:0000256" key="1">
    <source>
        <dbReference type="SAM" id="MobiDB-lite"/>
    </source>
</evidence>
<evidence type="ECO:0000313" key="2">
    <source>
        <dbReference type="EMBL" id="UWS34389.1"/>
    </source>
</evidence>
<keyword evidence="3" id="KW-1185">Reference proteome</keyword>
<evidence type="ECO:0000313" key="3">
    <source>
        <dbReference type="Proteomes" id="UP001058553"/>
    </source>
</evidence>
<feature type="region of interest" description="Disordered" evidence="1">
    <location>
        <begin position="22"/>
        <end position="42"/>
    </location>
</feature>